<protein>
    <submittedName>
        <fullName evidence="1">Uncharacterized protein</fullName>
    </submittedName>
</protein>
<reference evidence="1 2" key="1">
    <citation type="submission" date="2021-01" db="EMBL/GenBank/DDBJ databases">
        <title>Chryseolinea sp. Jin1 Genome sequencing and assembly.</title>
        <authorList>
            <person name="Kim I."/>
        </authorList>
    </citation>
    <scope>NUCLEOTIDE SEQUENCE [LARGE SCALE GENOMIC DNA]</scope>
    <source>
        <strain evidence="1 2">Jin1</strain>
    </source>
</reference>
<dbReference type="EMBL" id="JAERRB010000001">
    <property type="protein sequence ID" value="MBL0740109.1"/>
    <property type="molecule type" value="Genomic_DNA"/>
</dbReference>
<accession>A0ABS1KKW6</accession>
<proteinExistence type="predicted"/>
<evidence type="ECO:0000313" key="1">
    <source>
        <dbReference type="EMBL" id="MBL0740109.1"/>
    </source>
</evidence>
<dbReference type="Proteomes" id="UP000613030">
    <property type="component" value="Unassembled WGS sequence"/>
</dbReference>
<gene>
    <name evidence="1" type="ORF">JI741_02710</name>
</gene>
<keyword evidence="2" id="KW-1185">Reference proteome</keyword>
<name>A0ABS1KKW6_9BACT</name>
<organism evidence="1 2">
    <name type="scientific">Chryseolinea lacunae</name>
    <dbReference type="NCBI Taxonomy" id="2801331"/>
    <lineage>
        <taxon>Bacteria</taxon>
        <taxon>Pseudomonadati</taxon>
        <taxon>Bacteroidota</taxon>
        <taxon>Cytophagia</taxon>
        <taxon>Cytophagales</taxon>
        <taxon>Fulvivirgaceae</taxon>
        <taxon>Chryseolinea</taxon>
    </lineage>
</organism>
<comment type="caution">
    <text evidence="1">The sequence shown here is derived from an EMBL/GenBank/DDBJ whole genome shotgun (WGS) entry which is preliminary data.</text>
</comment>
<evidence type="ECO:0000313" key="2">
    <source>
        <dbReference type="Proteomes" id="UP000613030"/>
    </source>
</evidence>
<dbReference type="RefSeq" id="WP_202007141.1">
    <property type="nucleotide sequence ID" value="NZ_JAERRB010000001.1"/>
</dbReference>
<sequence length="152" mass="17351">MNISEKWGEIIRDMEGDDTVLEIKVTDAGLDKQNALLKFLTSKKCDVKYFYAGQEKDLPTTVGLGSFLSSESEEIVIDLLTCKLYYHFNAVNEMEFYTDSVLHLNDKEAAPIFEFIHQLGSFINSKIHLHIESYPNDSYAFDPNQDTKEPDA</sequence>